<evidence type="ECO:0000259" key="2">
    <source>
        <dbReference type="Pfam" id="PF12867"/>
    </source>
</evidence>
<accession>A0A0U1NVG5</accession>
<gene>
    <name evidence="3" type="ORF">BN000_01951</name>
</gene>
<reference evidence="4" key="1">
    <citation type="submission" date="2015-05" db="EMBL/GenBank/DDBJ databases">
        <authorList>
            <person name="Urmite Genomes"/>
        </authorList>
    </citation>
    <scope>NUCLEOTIDE SEQUENCE [LARGE SCALE GENOMIC DNA]</scope>
    <source>
        <strain evidence="4">LF1</strain>
    </source>
</reference>
<dbReference type="AlphaFoldDB" id="A0A0U1NVG5"/>
<keyword evidence="4" id="KW-1185">Reference proteome</keyword>
<dbReference type="Proteomes" id="UP000199087">
    <property type="component" value="Unassembled WGS sequence"/>
</dbReference>
<organism evidence="3 4">
    <name type="scientific">Neobacillus massiliamazoniensis</name>
    <dbReference type="NCBI Taxonomy" id="1499688"/>
    <lineage>
        <taxon>Bacteria</taxon>
        <taxon>Bacillati</taxon>
        <taxon>Bacillota</taxon>
        <taxon>Bacilli</taxon>
        <taxon>Bacillales</taxon>
        <taxon>Bacillaceae</taxon>
        <taxon>Neobacillus</taxon>
    </lineage>
</organism>
<dbReference type="InterPro" id="IPR024775">
    <property type="entry name" value="DinB-like"/>
</dbReference>
<dbReference type="SUPFAM" id="SSF109854">
    <property type="entry name" value="DinB/YfiT-like putative metalloenzymes"/>
    <property type="match status" value="1"/>
</dbReference>
<dbReference type="Gene3D" id="1.20.120.450">
    <property type="entry name" value="dinb family like domain"/>
    <property type="match status" value="1"/>
</dbReference>
<protein>
    <recommendedName>
        <fullName evidence="2">DinB-like domain-containing protein</fullName>
    </recommendedName>
</protein>
<dbReference type="RefSeq" id="WP_090633719.1">
    <property type="nucleotide sequence ID" value="NZ_CVRB01000002.1"/>
</dbReference>
<sequence length="174" mass="20017">MLQRPNQSEYPEYYVPYLSLVQEGNLLQILEENLTEIEELFKGISEEDGQFRYAPNKWSIKEVLCHMADTERVMAYRLLRIGRGDQTPLAGFNEGHFVEGSQASQLPIQNILDDFVAVRKASITLIQNMPNEAWTNIGQANQKETTARAFAYIIAGHAMHHMKPLNERYFVNLK</sequence>
<name>A0A0U1NVG5_9BACI</name>
<dbReference type="InterPro" id="IPR034660">
    <property type="entry name" value="DinB/YfiT-like"/>
</dbReference>
<evidence type="ECO:0000313" key="3">
    <source>
        <dbReference type="EMBL" id="CRK82030.1"/>
    </source>
</evidence>
<feature type="coiled-coil region" evidence="1">
    <location>
        <begin position="20"/>
        <end position="47"/>
    </location>
</feature>
<dbReference type="OrthoDB" id="9793216at2"/>
<dbReference type="Pfam" id="PF12867">
    <property type="entry name" value="DinB_2"/>
    <property type="match status" value="1"/>
</dbReference>
<dbReference type="STRING" id="1499688.BN000_01951"/>
<feature type="domain" description="DinB-like" evidence="2">
    <location>
        <begin position="30"/>
        <end position="162"/>
    </location>
</feature>
<proteinExistence type="predicted"/>
<evidence type="ECO:0000313" key="4">
    <source>
        <dbReference type="Proteomes" id="UP000199087"/>
    </source>
</evidence>
<dbReference type="EMBL" id="CVRB01000002">
    <property type="protein sequence ID" value="CRK82030.1"/>
    <property type="molecule type" value="Genomic_DNA"/>
</dbReference>
<keyword evidence="1" id="KW-0175">Coiled coil</keyword>
<evidence type="ECO:0000256" key="1">
    <source>
        <dbReference type="SAM" id="Coils"/>
    </source>
</evidence>